<dbReference type="Pfam" id="PF09580">
    <property type="entry name" value="Spore_YhcN_YlaJ"/>
    <property type="match status" value="1"/>
</dbReference>
<feature type="signal peptide" evidence="2">
    <location>
        <begin position="1"/>
        <end position="19"/>
    </location>
</feature>
<sequence length="242" mass="26963">MNKYIISSLAAGFMFGLTACTSDQGMEQRYNDNTEPVGYYTSENENEHRLDQVKGPVTDMLDGDDENNNNRRTAPLNVTDGRYDSPTNSYQNPSTNKNGFYSNANIGGSDRNYHGHLNGRNNLTQTNTNAYPADLTEKVADKAAGVNGVKGCRVVVDDNRMLVVVDPANSNVNEEELKKAVQKEVKPLAKKYNLQVEVDNGMFNSVRNIDNDIRNGVDNGIIRTNINSLYESIDENVNRKDR</sequence>
<gene>
    <name evidence="3" type="ORF">AS180_07505</name>
</gene>
<evidence type="ECO:0000256" key="2">
    <source>
        <dbReference type="SAM" id="SignalP"/>
    </source>
</evidence>
<feature type="chain" id="PRO_5038509710" evidence="2">
    <location>
        <begin position="20"/>
        <end position="242"/>
    </location>
</feature>
<dbReference type="AlphaFoldDB" id="A0A0V8JPH5"/>
<dbReference type="Proteomes" id="UP000053681">
    <property type="component" value="Unassembled WGS sequence"/>
</dbReference>
<organism evidence="3 4">
    <name type="scientific">Priestia veravalensis</name>
    <dbReference type="NCBI Taxonomy" id="1414648"/>
    <lineage>
        <taxon>Bacteria</taxon>
        <taxon>Bacillati</taxon>
        <taxon>Bacillota</taxon>
        <taxon>Bacilli</taxon>
        <taxon>Bacillales</taxon>
        <taxon>Bacillaceae</taxon>
        <taxon>Priestia</taxon>
    </lineage>
</organism>
<keyword evidence="4" id="KW-1185">Reference proteome</keyword>
<protein>
    <submittedName>
        <fullName evidence="3">Uncharacterized protein</fullName>
    </submittedName>
</protein>
<accession>A0A0V8JPH5</accession>
<feature type="compositionally biased region" description="Polar residues" evidence="1">
    <location>
        <begin position="85"/>
        <end position="98"/>
    </location>
</feature>
<feature type="region of interest" description="Disordered" evidence="1">
    <location>
        <begin position="32"/>
        <end position="98"/>
    </location>
</feature>
<dbReference type="InterPro" id="IPR019076">
    <property type="entry name" value="Spore_lipoprot_YhcN/YlaJ-like"/>
</dbReference>
<evidence type="ECO:0000313" key="3">
    <source>
        <dbReference type="EMBL" id="KSU88528.1"/>
    </source>
</evidence>
<dbReference type="RefSeq" id="WP_062686623.1">
    <property type="nucleotide sequence ID" value="NZ_KQ758638.1"/>
</dbReference>
<comment type="caution">
    <text evidence="3">The sequence shown here is derived from an EMBL/GenBank/DDBJ whole genome shotgun (WGS) entry which is preliminary data.</text>
</comment>
<evidence type="ECO:0000256" key="1">
    <source>
        <dbReference type="SAM" id="MobiDB-lite"/>
    </source>
</evidence>
<dbReference type="EMBL" id="LNQP01000022">
    <property type="protein sequence ID" value="KSU88528.1"/>
    <property type="molecule type" value="Genomic_DNA"/>
</dbReference>
<reference evidence="3 4" key="1">
    <citation type="submission" date="2015-11" db="EMBL/GenBank/DDBJ databases">
        <title>Bacillus caseinolyticus sp nov.</title>
        <authorList>
            <person name="Dastager S.G."/>
            <person name="Mawlankar R."/>
        </authorList>
    </citation>
    <scope>NUCLEOTIDE SEQUENCE [LARGE SCALE GENOMIC DNA]</scope>
    <source>
        <strain evidence="3 4">SGD-V-76</strain>
    </source>
</reference>
<evidence type="ECO:0000313" key="4">
    <source>
        <dbReference type="Proteomes" id="UP000053681"/>
    </source>
</evidence>
<dbReference type="PROSITE" id="PS51257">
    <property type="entry name" value="PROKAR_LIPOPROTEIN"/>
    <property type="match status" value="1"/>
</dbReference>
<name>A0A0V8JPH5_9BACI</name>
<proteinExistence type="predicted"/>
<keyword evidence="2" id="KW-0732">Signal</keyword>